<keyword evidence="1" id="KW-0732">Signal</keyword>
<feature type="signal peptide" evidence="1">
    <location>
        <begin position="1"/>
        <end position="29"/>
    </location>
</feature>
<dbReference type="Proteomes" id="UP001165143">
    <property type="component" value="Unassembled WGS sequence"/>
</dbReference>
<gene>
    <name evidence="3" type="ORF">Kpho01_50920</name>
</gene>
<protein>
    <recommendedName>
        <fullName evidence="2">DUF6299 domain-containing protein</fullName>
    </recommendedName>
</protein>
<evidence type="ECO:0000256" key="1">
    <source>
        <dbReference type="SAM" id="SignalP"/>
    </source>
</evidence>
<proteinExistence type="predicted"/>
<evidence type="ECO:0000313" key="4">
    <source>
        <dbReference type="Proteomes" id="UP001165143"/>
    </source>
</evidence>
<feature type="chain" id="PRO_5040756795" description="DUF6299 domain-containing protein" evidence="1">
    <location>
        <begin position="30"/>
        <end position="148"/>
    </location>
</feature>
<dbReference type="Pfam" id="PF19816">
    <property type="entry name" value="DUF6299"/>
    <property type="match status" value="1"/>
</dbReference>
<reference evidence="3" key="1">
    <citation type="submission" date="2023-02" db="EMBL/GenBank/DDBJ databases">
        <title>Kitasatospora phosalacinea NBRC 14362.</title>
        <authorList>
            <person name="Ichikawa N."/>
            <person name="Sato H."/>
            <person name="Tonouchi N."/>
        </authorList>
    </citation>
    <scope>NUCLEOTIDE SEQUENCE</scope>
    <source>
        <strain evidence="3">NBRC 14362</strain>
    </source>
</reference>
<organism evidence="3 4">
    <name type="scientific">Kitasatospora phosalacinea</name>
    <dbReference type="NCBI Taxonomy" id="2065"/>
    <lineage>
        <taxon>Bacteria</taxon>
        <taxon>Bacillati</taxon>
        <taxon>Actinomycetota</taxon>
        <taxon>Actinomycetes</taxon>
        <taxon>Kitasatosporales</taxon>
        <taxon>Streptomycetaceae</taxon>
        <taxon>Kitasatospora</taxon>
    </lineage>
</organism>
<dbReference type="AlphaFoldDB" id="A0A9W6PL69"/>
<name>A0A9W6PL69_9ACTN</name>
<evidence type="ECO:0000259" key="2">
    <source>
        <dbReference type="Pfam" id="PF19816"/>
    </source>
</evidence>
<dbReference type="InterPro" id="IPR046266">
    <property type="entry name" value="DUF6299"/>
</dbReference>
<sequence>MRRSTAAVLSTALSATLLSGLWAASSAQATVLGTTTDTVTATLTLDPTGTVDANGYVTISGTYRCSPLPVGIGLLTSTLGMYQGPTCDGAEHTFVDRRRPAREQLYTVGPVDVTANVAWMRQGSYPVILQTTVVASDTRTVDLQAAAG</sequence>
<comment type="caution">
    <text evidence="3">The sequence shown here is derived from an EMBL/GenBank/DDBJ whole genome shotgun (WGS) entry which is preliminary data.</text>
</comment>
<dbReference type="EMBL" id="BSRX01000033">
    <property type="protein sequence ID" value="GLW57081.1"/>
    <property type="molecule type" value="Genomic_DNA"/>
</dbReference>
<dbReference type="RefSeq" id="WP_051776941.1">
    <property type="nucleotide sequence ID" value="NZ_BSRX01000033.1"/>
</dbReference>
<evidence type="ECO:0000313" key="3">
    <source>
        <dbReference type="EMBL" id="GLW57081.1"/>
    </source>
</evidence>
<dbReference type="OrthoDB" id="3873198at2"/>
<feature type="domain" description="DUF6299" evidence="2">
    <location>
        <begin position="41"/>
        <end position="143"/>
    </location>
</feature>
<accession>A0A9W6PL69</accession>